<accession>A0A0L0SQY2</accession>
<reference evidence="7 8" key="1">
    <citation type="submission" date="2009-11" db="EMBL/GenBank/DDBJ databases">
        <title>Annotation of Allomyces macrogynus ATCC 38327.</title>
        <authorList>
            <consortium name="The Broad Institute Genome Sequencing Platform"/>
            <person name="Russ C."/>
            <person name="Cuomo C."/>
            <person name="Burger G."/>
            <person name="Gray M.W."/>
            <person name="Holland P.W.H."/>
            <person name="King N."/>
            <person name="Lang F.B.F."/>
            <person name="Roger A.J."/>
            <person name="Ruiz-Trillo I."/>
            <person name="Young S.K."/>
            <person name="Zeng Q."/>
            <person name="Gargeya S."/>
            <person name="Fitzgerald M."/>
            <person name="Haas B."/>
            <person name="Abouelleil A."/>
            <person name="Alvarado L."/>
            <person name="Arachchi H.M."/>
            <person name="Berlin A."/>
            <person name="Chapman S.B."/>
            <person name="Gearin G."/>
            <person name="Goldberg J."/>
            <person name="Griggs A."/>
            <person name="Gujja S."/>
            <person name="Hansen M."/>
            <person name="Heiman D."/>
            <person name="Howarth C."/>
            <person name="Larimer J."/>
            <person name="Lui A."/>
            <person name="MacDonald P.J.P."/>
            <person name="McCowen C."/>
            <person name="Montmayeur A."/>
            <person name="Murphy C."/>
            <person name="Neiman D."/>
            <person name="Pearson M."/>
            <person name="Priest M."/>
            <person name="Roberts A."/>
            <person name="Saif S."/>
            <person name="Shea T."/>
            <person name="Sisk P."/>
            <person name="Stolte C."/>
            <person name="Sykes S."/>
            <person name="Wortman J."/>
            <person name="Nusbaum C."/>
            <person name="Birren B."/>
        </authorList>
    </citation>
    <scope>NUCLEOTIDE SEQUENCE [LARGE SCALE GENOMIC DNA]</scope>
    <source>
        <strain evidence="7 8">ATCC 38327</strain>
    </source>
</reference>
<evidence type="ECO:0000259" key="6">
    <source>
        <dbReference type="SMART" id="SM00864"/>
    </source>
</evidence>
<dbReference type="STRING" id="578462.A0A0L0SQY2"/>
<evidence type="ECO:0000256" key="5">
    <source>
        <dbReference type="SAM" id="MobiDB-lite"/>
    </source>
</evidence>
<evidence type="ECO:0000256" key="1">
    <source>
        <dbReference type="ARBA" id="ARBA00009636"/>
    </source>
</evidence>
<evidence type="ECO:0000256" key="3">
    <source>
        <dbReference type="ARBA" id="ARBA00022741"/>
    </source>
</evidence>
<dbReference type="Gene3D" id="3.40.50.1440">
    <property type="entry name" value="Tubulin/FtsZ, GTPase domain"/>
    <property type="match status" value="1"/>
</dbReference>
<dbReference type="SUPFAM" id="SSF52490">
    <property type="entry name" value="Tubulin nucleotide-binding domain-like"/>
    <property type="match status" value="1"/>
</dbReference>
<dbReference type="GO" id="GO:0005525">
    <property type="term" value="F:GTP binding"/>
    <property type="evidence" value="ECO:0007669"/>
    <property type="project" value="UniProtKB-KW"/>
</dbReference>
<keyword evidence="4" id="KW-0342">GTP-binding</keyword>
<dbReference type="InterPro" id="IPR004057">
    <property type="entry name" value="Epsilon_tubulin"/>
</dbReference>
<sequence>MTVLSILVGQAGIQTLAQLGATDLTPHAPPVPSTLTTTSTSRTTRTSSTKSANHVVTHPTIPGVLTPLRIDAESKTNADIVLSTIGCANNWERGYALCSSTLSSGTPALDLILDTVRRRIEHDDLFDTFLLSYSTAGGTGSGVSARLAMELKDWMPRAALVSVPILPFARGDTAVQAYNTVLALAAAQDHADAIIAVPNDVLFGVAERRGVFAAASGGGKGMEGVNAIAAEMLAAVVGSSRAGVHASGPTARVGSADCELFSGWDLVTSLCPIPMCKILHVASSGTVAVNKFHDAVKAMCRYTLMPPDRVPSCISATAYLSPTFSTIDTAYLQRKLNDRLGFLPAVNPTPLLYRTTATGTRTTASLAFVHNTGVLADRHVLSPWLTATAKRLRSGAYLHRYPNAAEWIGDASCALWSVVDEYRTLL</sequence>
<reference evidence="8" key="2">
    <citation type="submission" date="2009-11" db="EMBL/GenBank/DDBJ databases">
        <title>The Genome Sequence of Allomyces macrogynus strain ATCC 38327.</title>
        <authorList>
            <consortium name="The Broad Institute Genome Sequencing Platform"/>
            <person name="Russ C."/>
            <person name="Cuomo C."/>
            <person name="Shea T."/>
            <person name="Young S.K."/>
            <person name="Zeng Q."/>
            <person name="Koehrsen M."/>
            <person name="Haas B."/>
            <person name="Borodovsky M."/>
            <person name="Guigo R."/>
            <person name="Alvarado L."/>
            <person name="Berlin A."/>
            <person name="Borenstein D."/>
            <person name="Chen Z."/>
            <person name="Engels R."/>
            <person name="Freedman E."/>
            <person name="Gellesch M."/>
            <person name="Goldberg J."/>
            <person name="Griggs A."/>
            <person name="Gujja S."/>
            <person name="Heiman D."/>
            <person name="Hepburn T."/>
            <person name="Howarth C."/>
            <person name="Jen D."/>
            <person name="Larson L."/>
            <person name="Lewis B."/>
            <person name="Mehta T."/>
            <person name="Park D."/>
            <person name="Pearson M."/>
            <person name="Roberts A."/>
            <person name="Saif S."/>
            <person name="Shenoy N."/>
            <person name="Sisk P."/>
            <person name="Stolte C."/>
            <person name="Sykes S."/>
            <person name="Walk T."/>
            <person name="White J."/>
            <person name="Yandava C."/>
            <person name="Burger G."/>
            <person name="Gray M.W."/>
            <person name="Holland P.W.H."/>
            <person name="King N."/>
            <person name="Lang F.B.F."/>
            <person name="Roger A.J."/>
            <person name="Ruiz-Trillo I."/>
            <person name="Lander E."/>
            <person name="Nusbaum C."/>
        </authorList>
    </citation>
    <scope>NUCLEOTIDE SEQUENCE [LARGE SCALE GENOMIC DNA]</scope>
    <source>
        <strain evidence="8">ATCC 38327</strain>
    </source>
</reference>
<evidence type="ECO:0000313" key="7">
    <source>
        <dbReference type="EMBL" id="KNE64912.1"/>
    </source>
</evidence>
<dbReference type="InterPro" id="IPR003008">
    <property type="entry name" value="Tubulin_FtsZ_GTPase"/>
</dbReference>
<evidence type="ECO:0000256" key="4">
    <source>
        <dbReference type="ARBA" id="ARBA00023134"/>
    </source>
</evidence>
<dbReference type="GO" id="GO:0007017">
    <property type="term" value="P:microtubule-based process"/>
    <property type="evidence" value="ECO:0007669"/>
    <property type="project" value="InterPro"/>
</dbReference>
<organism evidence="7 8">
    <name type="scientific">Allomyces macrogynus (strain ATCC 38327)</name>
    <name type="common">Allomyces javanicus var. macrogynus</name>
    <dbReference type="NCBI Taxonomy" id="578462"/>
    <lineage>
        <taxon>Eukaryota</taxon>
        <taxon>Fungi</taxon>
        <taxon>Fungi incertae sedis</taxon>
        <taxon>Blastocladiomycota</taxon>
        <taxon>Blastocladiomycetes</taxon>
        <taxon>Blastocladiales</taxon>
        <taxon>Blastocladiaceae</taxon>
        <taxon>Allomyces</taxon>
    </lineage>
</organism>
<dbReference type="GO" id="GO:0005874">
    <property type="term" value="C:microtubule"/>
    <property type="evidence" value="ECO:0007669"/>
    <property type="project" value="UniProtKB-KW"/>
</dbReference>
<dbReference type="Pfam" id="PF00091">
    <property type="entry name" value="Tubulin"/>
    <property type="match status" value="1"/>
</dbReference>
<dbReference type="SMART" id="SM00864">
    <property type="entry name" value="Tubulin"/>
    <property type="match status" value="1"/>
</dbReference>
<dbReference type="AlphaFoldDB" id="A0A0L0SQY2"/>
<feature type="region of interest" description="Disordered" evidence="5">
    <location>
        <begin position="24"/>
        <end position="53"/>
    </location>
</feature>
<keyword evidence="8" id="KW-1185">Reference proteome</keyword>
<dbReference type="VEuPathDB" id="FungiDB:AMAG_10580"/>
<keyword evidence="3" id="KW-0547">Nucleotide-binding</keyword>
<dbReference type="PANTHER" id="PTHR11588">
    <property type="entry name" value="TUBULIN"/>
    <property type="match status" value="1"/>
</dbReference>
<evidence type="ECO:0000256" key="2">
    <source>
        <dbReference type="ARBA" id="ARBA00022701"/>
    </source>
</evidence>
<dbReference type="Proteomes" id="UP000054350">
    <property type="component" value="Unassembled WGS sequence"/>
</dbReference>
<dbReference type="InterPro" id="IPR017975">
    <property type="entry name" value="Tubulin_CS"/>
</dbReference>
<dbReference type="eggNOG" id="KOG1374">
    <property type="taxonomic scope" value="Eukaryota"/>
</dbReference>
<evidence type="ECO:0000313" key="8">
    <source>
        <dbReference type="Proteomes" id="UP000054350"/>
    </source>
</evidence>
<dbReference type="PROSITE" id="PS00227">
    <property type="entry name" value="TUBULIN"/>
    <property type="match status" value="1"/>
</dbReference>
<keyword evidence="2" id="KW-0493">Microtubule</keyword>
<proteinExistence type="inferred from homology"/>
<dbReference type="EMBL" id="GG745346">
    <property type="protein sequence ID" value="KNE64912.1"/>
    <property type="molecule type" value="Genomic_DNA"/>
</dbReference>
<protein>
    <recommendedName>
        <fullName evidence="6">Tubulin/FtsZ GTPase domain-containing protein</fullName>
    </recommendedName>
</protein>
<dbReference type="InterPro" id="IPR000217">
    <property type="entry name" value="Tubulin"/>
</dbReference>
<comment type="similarity">
    <text evidence="1">Belongs to the tubulin family.</text>
</comment>
<name>A0A0L0SQY2_ALLM3</name>
<gene>
    <name evidence="7" type="ORF">AMAG_10580</name>
</gene>
<feature type="compositionally biased region" description="Low complexity" evidence="5">
    <location>
        <begin position="33"/>
        <end position="49"/>
    </location>
</feature>
<dbReference type="OrthoDB" id="2588702at2759"/>
<dbReference type="PRINTS" id="PR01519">
    <property type="entry name" value="EPSLNTUBULIN"/>
</dbReference>
<dbReference type="InterPro" id="IPR036525">
    <property type="entry name" value="Tubulin/FtsZ_GTPase_sf"/>
</dbReference>
<feature type="domain" description="Tubulin/FtsZ GTPase" evidence="6">
    <location>
        <begin position="42"/>
        <end position="248"/>
    </location>
</feature>